<dbReference type="RefSeq" id="WP_145455138.1">
    <property type="nucleotide sequence ID" value="NZ_CP036317.1"/>
</dbReference>
<organism evidence="2 3">
    <name type="scientific">Gimesia panareensis</name>
    <dbReference type="NCBI Taxonomy" id="2527978"/>
    <lineage>
        <taxon>Bacteria</taxon>
        <taxon>Pseudomonadati</taxon>
        <taxon>Planctomycetota</taxon>
        <taxon>Planctomycetia</taxon>
        <taxon>Planctomycetales</taxon>
        <taxon>Planctomycetaceae</taxon>
        <taxon>Gimesia</taxon>
    </lineage>
</organism>
<dbReference type="Proteomes" id="UP000320839">
    <property type="component" value="Chromosome"/>
</dbReference>
<dbReference type="EMBL" id="CP036317">
    <property type="protein sequence ID" value="QDV17151.1"/>
    <property type="molecule type" value="Genomic_DNA"/>
</dbReference>
<gene>
    <name evidence="2" type="ORF">Pan153_17860</name>
</gene>
<feature type="transmembrane region" description="Helical" evidence="1">
    <location>
        <begin position="6"/>
        <end position="25"/>
    </location>
</feature>
<keyword evidence="1" id="KW-0812">Transmembrane</keyword>
<proteinExistence type="predicted"/>
<dbReference type="AlphaFoldDB" id="A0A518FLB2"/>
<keyword evidence="1" id="KW-0472">Membrane</keyword>
<evidence type="ECO:0000313" key="2">
    <source>
        <dbReference type="EMBL" id="QDV17151.1"/>
    </source>
</evidence>
<keyword evidence="1" id="KW-1133">Transmembrane helix</keyword>
<evidence type="ECO:0000313" key="3">
    <source>
        <dbReference type="Proteomes" id="UP000320839"/>
    </source>
</evidence>
<evidence type="ECO:0008006" key="4">
    <source>
        <dbReference type="Google" id="ProtNLM"/>
    </source>
</evidence>
<name>A0A518FLB2_9PLAN</name>
<protein>
    <recommendedName>
        <fullName evidence="4">Type II secretion system protein GspG C-terminal domain-containing protein</fullName>
    </recommendedName>
</protein>
<sequence>MKRKIIVIVLTGVVGFLVVTGGVYLQVRKGQSMLTFQPNSLAAKRTKKQAQPIIDALERYYLKHHQYPDHLRSLVPAELEAESAPPEYGSPTWIYFQGGPRGECSVGFGADGGYPAWHFSLKRKEWYVDS</sequence>
<accession>A0A518FLB2</accession>
<reference evidence="2 3" key="1">
    <citation type="submission" date="2019-02" db="EMBL/GenBank/DDBJ databases">
        <title>Deep-cultivation of Planctomycetes and their phenomic and genomic characterization uncovers novel biology.</title>
        <authorList>
            <person name="Wiegand S."/>
            <person name="Jogler M."/>
            <person name="Boedeker C."/>
            <person name="Pinto D."/>
            <person name="Vollmers J."/>
            <person name="Rivas-Marin E."/>
            <person name="Kohn T."/>
            <person name="Peeters S.H."/>
            <person name="Heuer A."/>
            <person name="Rast P."/>
            <person name="Oberbeckmann S."/>
            <person name="Bunk B."/>
            <person name="Jeske O."/>
            <person name="Meyerdierks A."/>
            <person name="Storesund J.E."/>
            <person name="Kallscheuer N."/>
            <person name="Luecker S."/>
            <person name="Lage O.M."/>
            <person name="Pohl T."/>
            <person name="Merkel B.J."/>
            <person name="Hornburger P."/>
            <person name="Mueller R.-W."/>
            <person name="Bruemmer F."/>
            <person name="Labrenz M."/>
            <person name="Spormann A.M."/>
            <person name="Op den Camp H."/>
            <person name="Overmann J."/>
            <person name="Amann R."/>
            <person name="Jetten M.S.M."/>
            <person name="Mascher T."/>
            <person name="Medema M.H."/>
            <person name="Devos D.P."/>
            <person name="Kaster A.-K."/>
            <person name="Ovreas L."/>
            <person name="Rohde M."/>
            <person name="Galperin M.Y."/>
            <person name="Jogler C."/>
        </authorList>
    </citation>
    <scope>NUCLEOTIDE SEQUENCE [LARGE SCALE GENOMIC DNA]</scope>
    <source>
        <strain evidence="2 3">Pan153</strain>
    </source>
</reference>
<evidence type="ECO:0000256" key="1">
    <source>
        <dbReference type="SAM" id="Phobius"/>
    </source>
</evidence>